<keyword evidence="3" id="KW-1185">Reference proteome</keyword>
<evidence type="ECO:0000259" key="1">
    <source>
        <dbReference type="Pfam" id="PF00350"/>
    </source>
</evidence>
<protein>
    <submittedName>
        <fullName evidence="2">Predicted GTPase</fullName>
    </submittedName>
</protein>
<gene>
    <name evidence="2" type="ORF">NCTC13354_00149</name>
</gene>
<proteinExistence type="predicted"/>
<dbReference type="InterPro" id="IPR027417">
    <property type="entry name" value="P-loop_NTPase"/>
</dbReference>
<feature type="domain" description="Dynamin N-terminal" evidence="1">
    <location>
        <begin position="69"/>
        <end position="191"/>
    </location>
</feature>
<dbReference type="EMBL" id="LR134476">
    <property type="protein sequence ID" value="VEI12470.1"/>
    <property type="molecule type" value="Genomic_DNA"/>
</dbReference>
<sequence>MNDEIAGPKSQVAPILRPFRDALDALSFPLPLGSQGEGELIRQDILNQLSDYVIPRYDSLEAPLLAVFGGSTGSGKSTLVNSILGENVSQASALRPITRRPILVHHPDDAHWFTGQRIFPHLARVTSHREETGEDIETSNELELRSSDRVPRGLALLDSPDIDSVVAENRQLAAQFLAAADLWVFVTTAARYADAIPWAMLDDAAQRNVVVAMILNRVPAGTGALIRPDLDRMLAERGLEHAPLFMLSEQELDDDGHVTSADVEPIRGWLEGLAEDAAVRASVARQTLGGTVDVLLADSEGALSAYDEQIAAVDALRWDVTTAFDSALDSISRAVSDGTMLRGEVLSRWQDVVGTGEWARKLEQGVSTLRDKITGFFRPQVDTAHVDEALEDSLYSLIVSEADQANAAVAHAWSRGIGGELAQQARSRISDSEQRSEAAAQLVRDWQSDLIAMIRAEGDSKRMTARALAFGVNAVGTALIIVVFASTGGLVGGEIAVAGGTAVLAQRVLEAVFGVDAVRKMAASARENLARRVKDFLSADADAWQAALDDVGISRRAREDFAVALMALRRAKDADRRAR</sequence>
<reference evidence="2 3" key="1">
    <citation type="submission" date="2018-12" db="EMBL/GenBank/DDBJ databases">
        <authorList>
            <consortium name="Pathogen Informatics"/>
        </authorList>
    </citation>
    <scope>NUCLEOTIDE SEQUENCE [LARGE SCALE GENOMIC DNA]</scope>
    <source>
        <strain evidence="2 3">NCTC13354</strain>
    </source>
</reference>
<dbReference type="SUPFAM" id="SSF52540">
    <property type="entry name" value="P-loop containing nucleoside triphosphate hydrolases"/>
    <property type="match status" value="1"/>
</dbReference>
<name>A0A3S4X4G7_9ACTO</name>
<accession>A0A3S4X4G7</accession>
<evidence type="ECO:0000313" key="2">
    <source>
        <dbReference type="EMBL" id="VEI12470.1"/>
    </source>
</evidence>
<evidence type="ECO:0000313" key="3">
    <source>
        <dbReference type="Proteomes" id="UP000269542"/>
    </source>
</evidence>
<dbReference type="Proteomes" id="UP000269542">
    <property type="component" value="Chromosome"/>
</dbReference>
<dbReference type="Gene3D" id="3.40.50.300">
    <property type="entry name" value="P-loop containing nucleotide triphosphate hydrolases"/>
    <property type="match status" value="1"/>
</dbReference>
<dbReference type="InterPro" id="IPR045063">
    <property type="entry name" value="Dynamin_N"/>
</dbReference>
<dbReference type="Pfam" id="PF00350">
    <property type="entry name" value="Dynamin_N"/>
    <property type="match status" value="1"/>
</dbReference>
<dbReference type="RefSeq" id="WP_164712259.1">
    <property type="nucleotide sequence ID" value="NZ_LR134476.1"/>
</dbReference>
<organism evidence="2 3">
    <name type="scientific">Trueperella bialowiezensis</name>
    <dbReference type="NCBI Taxonomy" id="312285"/>
    <lineage>
        <taxon>Bacteria</taxon>
        <taxon>Bacillati</taxon>
        <taxon>Actinomycetota</taxon>
        <taxon>Actinomycetes</taxon>
        <taxon>Actinomycetales</taxon>
        <taxon>Actinomycetaceae</taxon>
        <taxon>Trueperella</taxon>
    </lineage>
</organism>
<dbReference type="CDD" id="cd00882">
    <property type="entry name" value="Ras_like_GTPase"/>
    <property type="match status" value="1"/>
</dbReference>
<dbReference type="AlphaFoldDB" id="A0A3S4X4G7"/>
<dbReference type="KEGG" id="tbw:NCTC13354_00149"/>